<sequence>MMNFSQLTDQDTEVLLKLCGALFYYHPDDYQDSHLSDIFHQETAVTVTPVAEMIDAFRQADGEQLGLEYDRLFCGVEQMKAPPWGSAYLDKEAILFGDSTVTYRDFLQRCGVAFQPNQKEPEDHFGLMMMVLSLLLENRQSALSKELLEQHLLTWSDFFLQRFQIATKSRAFSKLASVSELLLSDLSERFKANPEPRRDYWHVAG</sequence>
<comment type="caution">
    <text evidence="2">The sequence shown here is derived from an EMBL/GenBank/DDBJ whole genome shotgun (WGS) entry which is preliminary data.</text>
</comment>
<dbReference type="PANTHER" id="PTHR34227:SF13">
    <property type="entry name" value="TAT PROOFREADING CHAPERONE DMSD-RELATED"/>
    <property type="match status" value="1"/>
</dbReference>
<dbReference type="Pfam" id="PF02613">
    <property type="entry name" value="Nitrate_red_del"/>
    <property type="match status" value="1"/>
</dbReference>
<reference evidence="2 3" key="1">
    <citation type="submission" date="2024-09" db="EMBL/GenBank/DDBJ databases">
        <authorList>
            <person name="Sun Q."/>
            <person name="Mori K."/>
        </authorList>
    </citation>
    <scope>NUCLEOTIDE SEQUENCE [LARGE SCALE GENOMIC DNA]</scope>
    <source>
        <strain evidence="2 3">CECT 8064</strain>
    </source>
</reference>
<dbReference type="InterPro" id="IPR050289">
    <property type="entry name" value="TorD/DmsD_chaperones"/>
</dbReference>
<dbReference type="PIRSF" id="PIRSF004690">
    <property type="entry name" value="DmsD"/>
    <property type="match status" value="1"/>
</dbReference>
<evidence type="ECO:0000256" key="1">
    <source>
        <dbReference type="ARBA" id="ARBA00023186"/>
    </source>
</evidence>
<dbReference type="EMBL" id="JBHMEP010000001">
    <property type="protein sequence ID" value="MFB9133966.1"/>
    <property type="molecule type" value="Genomic_DNA"/>
</dbReference>
<dbReference type="RefSeq" id="WP_390189618.1">
    <property type="nucleotide sequence ID" value="NZ_JBHMEP010000001.1"/>
</dbReference>
<keyword evidence="1" id="KW-0143">Chaperone</keyword>
<organism evidence="2 3">
    <name type="scientific">Vibrio olivae</name>
    <dbReference type="NCBI Taxonomy" id="1243002"/>
    <lineage>
        <taxon>Bacteria</taxon>
        <taxon>Pseudomonadati</taxon>
        <taxon>Pseudomonadota</taxon>
        <taxon>Gammaproteobacteria</taxon>
        <taxon>Vibrionales</taxon>
        <taxon>Vibrionaceae</taxon>
        <taxon>Vibrio</taxon>
    </lineage>
</organism>
<protein>
    <submittedName>
        <fullName evidence="2">Molecular chaperone TorD family protein</fullName>
    </submittedName>
</protein>
<accession>A0ABV5HIA1</accession>
<evidence type="ECO:0000313" key="3">
    <source>
        <dbReference type="Proteomes" id="UP001589645"/>
    </source>
</evidence>
<evidence type="ECO:0000313" key="2">
    <source>
        <dbReference type="EMBL" id="MFB9133966.1"/>
    </source>
</evidence>
<dbReference type="SUPFAM" id="SSF89155">
    <property type="entry name" value="TorD-like"/>
    <property type="match status" value="1"/>
</dbReference>
<dbReference type="Proteomes" id="UP001589645">
    <property type="component" value="Unassembled WGS sequence"/>
</dbReference>
<proteinExistence type="predicted"/>
<dbReference type="InterPro" id="IPR020945">
    <property type="entry name" value="DMSO/NO3_reduct_chaperone"/>
</dbReference>
<name>A0ABV5HIA1_9VIBR</name>
<gene>
    <name evidence="2" type="ORF">ACFFUV_03155</name>
</gene>
<dbReference type="InterPro" id="IPR026269">
    <property type="entry name" value="DmsD-type"/>
</dbReference>
<dbReference type="PANTHER" id="PTHR34227">
    <property type="entry name" value="CHAPERONE PROTEIN YCDY"/>
    <property type="match status" value="1"/>
</dbReference>
<dbReference type="InterPro" id="IPR036411">
    <property type="entry name" value="TorD-like_sf"/>
</dbReference>
<keyword evidence="3" id="KW-1185">Reference proteome</keyword>
<dbReference type="Gene3D" id="1.10.3480.10">
    <property type="entry name" value="TorD-like"/>
    <property type="match status" value="1"/>
</dbReference>